<feature type="region of interest" description="Disordered" evidence="1">
    <location>
        <begin position="136"/>
        <end position="231"/>
    </location>
</feature>
<feature type="compositionally biased region" description="Basic and acidic residues" evidence="1">
    <location>
        <begin position="149"/>
        <end position="158"/>
    </location>
</feature>
<evidence type="ECO:0008006" key="4">
    <source>
        <dbReference type="Google" id="ProtNLM"/>
    </source>
</evidence>
<feature type="region of interest" description="Disordered" evidence="1">
    <location>
        <begin position="278"/>
        <end position="320"/>
    </location>
</feature>
<feature type="compositionally biased region" description="Polar residues" evidence="1">
    <location>
        <begin position="201"/>
        <end position="226"/>
    </location>
</feature>
<evidence type="ECO:0000313" key="2">
    <source>
        <dbReference type="EMBL" id="EXX73882.1"/>
    </source>
</evidence>
<dbReference type="Proteomes" id="UP000022910">
    <property type="component" value="Unassembled WGS sequence"/>
</dbReference>
<evidence type="ECO:0000256" key="1">
    <source>
        <dbReference type="SAM" id="MobiDB-lite"/>
    </source>
</evidence>
<protein>
    <recommendedName>
        <fullName evidence="4">RRM domain-containing protein</fullName>
    </recommendedName>
</protein>
<dbReference type="HOGENOM" id="CLU_024341_0_1_1"/>
<dbReference type="EMBL" id="JEMT01013538">
    <property type="protein sequence ID" value="EXX73882.1"/>
    <property type="molecule type" value="Genomic_DNA"/>
</dbReference>
<sequence>MKHKLDRPFPDTAKNHYYNAHVQFSNASSVTQFKDIWAIICLGNSLRVCPAFYSKVQRDIHREHVAILAGIPKNIKEADLSEIALQVNAKAVNIPLSYNSYKPKSYAYLNFSSFESLTWHSPDEAKNLCHVCGRHGCSSSKCSPQPAHKTNDHLDKLYTRSNSRSRNRTFTERSNNPNRPNSSLSRVQLTARSSRNEDTTSQRNPHANAQSGSNAGPSFTPSSQPKSFLPPDVIEDIKNQLKDIAKQLHDLDEKVNWMECSITDHDYRIKELESTMNYDGSQDNSPSYTPNSYFNDAGWDYHQDIDDNNNNNNNNSSFSPIPANPNFSIMDTSPDAFFSTLNPNSILSSRHALLPNRVNLSGSPNDSTRLR</sequence>
<proteinExistence type="predicted"/>
<name>A0A015JWE8_RHIIW</name>
<feature type="compositionally biased region" description="Low complexity" evidence="1">
    <location>
        <begin position="308"/>
        <end position="320"/>
    </location>
</feature>
<dbReference type="AlphaFoldDB" id="A0A015JWE8"/>
<accession>A0A015JWE8</accession>
<reference evidence="2 3" key="1">
    <citation type="submission" date="2014-02" db="EMBL/GenBank/DDBJ databases">
        <title>Single nucleus genome sequencing reveals high similarity among nuclei of an endomycorrhizal fungus.</title>
        <authorList>
            <person name="Lin K."/>
            <person name="Geurts R."/>
            <person name="Zhang Z."/>
            <person name="Limpens E."/>
            <person name="Saunders D.G."/>
            <person name="Mu D."/>
            <person name="Pang E."/>
            <person name="Cao H."/>
            <person name="Cha H."/>
            <person name="Lin T."/>
            <person name="Zhou Q."/>
            <person name="Shang Y."/>
            <person name="Li Y."/>
            <person name="Ivanov S."/>
            <person name="Sharma T."/>
            <person name="Velzen R.V."/>
            <person name="Ruijter N.D."/>
            <person name="Aanen D.K."/>
            <person name="Win J."/>
            <person name="Kamoun S."/>
            <person name="Bisseling T."/>
            <person name="Huang S."/>
        </authorList>
    </citation>
    <scope>NUCLEOTIDE SEQUENCE [LARGE SCALE GENOMIC DNA]</scope>
    <source>
        <strain evidence="3">DAOM197198w</strain>
    </source>
</reference>
<organism evidence="2 3">
    <name type="scientific">Rhizophagus irregularis (strain DAOM 197198w)</name>
    <name type="common">Glomus intraradices</name>
    <dbReference type="NCBI Taxonomy" id="1432141"/>
    <lineage>
        <taxon>Eukaryota</taxon>
        <taxon>Fungi</taxon>
        <taxon>Fungi incertae sedis</taxon>
        <taxon>Mucoromycota</taxon>
        <taxon>Glomeromycotina</taxon>
        <taxon>Glomeromycetes</taxon>
        <taxon>Glomerales</taxon>
        <taxon>Glomeraceae</taxon>
        <taxon>Rhizophagus</taxon>
    </lineage>
</organism>
<dbReference type="InterPro" id="IPR012677">
    <property type="entry name" value="Nucleotide-bd_a/b_plait_sf"/>
</dbReference>
<evidence type="ECO:0000313" key="3">
    <source>
        <dbReference type="Proteomes" id="UP000022910"/>
    </source>
</evidence>
<gene>
    <name evidence="2" type="ORF">RirG_056400</name>
</gene>
<dbReference type="OrthoDB" id="2489949at2759"/>
<feature type="compositionally biased region" description="Low complexity" evidence="1">
    <location>
        <begin position="172"/>
        <end position="186"/>
    </location>
</feature>
<dbReference type="Gene3D" id="3.30.70.330">
    <property type="match status" value="2"/>
</dbReference>
<feature type="compositionally biased region" description="Polar residues" evidence="1">
    <location>
        <begin position="278"/>
        <end position="294"/>
    </location>
</feature>
<comment type="caution">
    <text evidence="2">The sequence shown here is derived from an EMBL/GenBank/DDBJ whole genome shotgun (WGS) entry which is preliminary data.</text>
</comment>
<keyword evidence="3" id="KW-1185">Reference proteome</keyword>